<accession>A0ABQ1YJ19</accession>
<gene>
    <name evidence="6" type="ORF">GCM10008013_27370</name>
</gene>
<dbReference type="InterPro" id="IPR006059">
    <property type="entry name" value="SBP"/>
</dbReference>
<feature type="region of interest" description="Disordered" evidence="4">
    <location>
        <begin position="28"/>
        <end position="48"/>
    </location>
</feature>
<keyword evidence="7" id="KW-1185">Reference proteome</keyword>
<protein>
    <recommendedName>
        <fullName evidence="8">ABC-type glycerol-3-phosphate transport system, substrate-binding protein</fullName>
    </recommendedName>
</protein>
<keyword evidence="2" id="KW-0813">Transport</keyword>
<evidence type="ECO:0000313" key="6">
    <source>
        <dbReference type="EMBL" id="GGH26489.1"/>
    </source>
</evidence>
<evidence type="ECO:0000256" key="5">
    <source>
        <dbReference type="SAM" id="SignalP"/>
    </source>
</evidence>
<comment type="caution">
    <text evidence="6">The sequence shown here is derived from an EMBL/GenBank/DDBJ whole genome shotgun (WGS) entry which is preliminary data.</text>
</comment>
<dbReference type="InterPro" id="IPR006061">
    <property type="entry name" value="SBP_1_CS"/>
</dbReference>
<evidence type="ECO:0000256" key="3">
    <source>
        <dbReference type="ARBA" id="ARBA00022729"/>
    </source>
</evidence>
<dbReference type="PANTHER" id="PTHR30061">
    <property type="entry name" value="MALTOSE-BINDING PERIPLASMIC PROTEIN"/>
    <property type="match status" value="1"/>
</dbReference>
<dbReference type="Proteomes" id="UP000659344">
    <property type="component" value="Unassembled WGS sequence"/>
</dbReference>
<name>A0ABQ1YJ19_9BACL</name>
<feature type="chain" id="PRO_5047086572" description="ABC-type glycerol-3-phosphate transport system, substrate-binding protein" evidence="5">
    <location>
        <begin position="29"/>
        <end position="445"/>
    </location>
</feature>
<feature type="signal peptide" evidence="5">
    <location>
        <begin position="1"/>
        <end position="28"/>
    </location>
</feature>
<evidence type="ECO:0000256" key="1">
    <source>
        <dbReference type="ARBA" id="ARBA00008520"/>
    </source>
</evidence>
<organism evidence="6 7">
    <name type="scientific">Paenibacillus segetis</name>
    <dbReference type="NCBI Taxonomy" id="1325360"/>
    <lineage>
        <taxon>Bacteria</taxon>
        <taxon>Bacillati</taxon>
        <taxon>Bacillota</taxon>
        <taxon>Bacilli</taxon>
        <taxon>Bacillales</taxon>
        <taxon>Paenibacillaceae</taxon>
        <taxon>Paenibacillus</taxon>
    </lineage>
</organism>
<evidence type="ECO:0000313" key="7">
    <source>
        <dbReference type="Proteomes" id="UP000659344"/>
    </source>
</evidence>
<dbReference type="PANTHER" id="PTHR30061:SF50">
    <property type="entry name" value="MALTOSE_MALTODEXTRIN-BINDING PERIPLASMIC PROTEIN"/>
    <property type="match status" value="1"/>
</dbReference>
<dbReference type="SUPFAM" id="SSF53850">
    <property type="entry name" value="Periplasmic binding protein-like II"/>
    <property type="match status" value="1"/>
</dbReference>
<reference evidence="7" key="1">
    <citation type="journal article" date="2019" name="Int. J. Syst. Evol. Microbiol.">
        <title>The Global Catalogue of Microorganisms (GCM) 10K type strain sequencing project: providing services to taxonomists for standard genome sequencing and annotation.</title>
        <authorList>
            <consortium name="The Broad Institute Genomics Platform"/>
            <consortium name="The Broad Institute Genome Sequencing Center for Infectious Disease"/>
            <person name="Wu L."/>
            <person name="Ma J."/>
        </authorList>
    </citation>
    <scope>NUCLEOTIDE SEQUENCE [LARGE SCALE GENOMIC DNA]</scope>
    <source>
        <strain evidence="7">CGMCC 1.12769</strain>
    </source>
</reference>
<comment type="similarity">
    <text evidence="1">Belongs to the bacterial solute-binding protein 1 family.</text>
</comment>
<dbReference type="Pfam" id="PF01547">
    <property type="entry name" value="SBP_bac_1"/>
    <property type="match status" value="1"/>
</dbReference>
<feature type="compositionally biased region" description="Acidic residues" evidence="4">
    <location>
        <begin position="434"/>
        <end position="445"/>
    </location>
</feature>
<keyword evidence="3 5" id="KW-0732">Signal</keyword>
<dbReference type="Gene3D" id="3.40.190.10">
    <property type="entry name" value="Periplasmic binding protein-like II"/>
    <property type="match status" value="2"/>
</dbReference>
<sequence>MDVKRRNHWLLFAILLLALISLSPSKHSASINPEENKNPELVRPPSQEKVQEEGYIKVVVQMGEAAFLRLQQMNQSFMNVHPLKVDLVNEPREATYSSVRLQLELGESPDIFLLDNVLVRRFAAEGYLLPTESYYFGSLTGEVLSGSLAQNEWNSYVWGVPLDVDPYVLIYNPDTLKKLGVEKLPKSTEEWALLISNFKNQTVVPHLLGLDYDDPYATLSLLWQLGGEKQEDNARSPFKLTEEMKAAIDQVDASRTYLLNKKDPTETSGDIWRMLYNGEVAVVLTRASEATQHEHPRMEISFSEQMDTGRTMWISGRSFVVSAQTDNAEAAGVWISEMTNQAGQRNWYETTRHLPVLKSLYYDSSKNNLPEWIPATLVNRQGGTLPVGATLPVQMNEFAGITEQFLRGTINSKLYKDRLSQIEKDTPEETHEDTLEETLEDIPNK</sequence>
<feature type="compositionally biased region" description="Basic and acidic residues" evidence="4">
    <location>
        <begin position="423"/>
        <end position="433"/>
    </location>
</feature>
<dbReference type="EMBL" id="BMFT01000001">
    <property type="protein sequence ID" value="GGH26489.1"/>
    <property type="molecule type" value="Genomic_DNA"/>
</dbReference>
<feature type="region of interest" description="Disordered" evidence="4">
    <location>
        <begin position="423"/>
        <end position="445"/>
    </location>
</feature>
<evidence type="ECO:0008006" key="8">
    <source>
        <dbReference type="Google" id="ProtNLM"/>
    </source>
</evidence>
<evidence type="ECO:0000256" key="4">
    <source>
        <dbReference type="SAM" id="MobiDB-lite"/>
    </source>
</evidence>
<dbReference type="PROSITE" id="PS01037">
    <property type="entry name" value="SBP_BACTERIAL_1"/>
    <property type="match status" value="1"/>
</dbReference>
<evidence type="ECO:0000256" key="2">
    <source>
        <dbReference type="ARBA" id="ARBA00022448"/>
    </source>
</evidence>
<proteinExistence type="inferred from homology"/>